<organism evidence="1 2">
    <name type="scientific">Crocosphaera chwakensis CCY0110</name>
    <dbReference type="NCBI Taxonomy" id="391612"/>
    <lineage>
        <taxon>Bacteria</taxon>
        <taxon>Bacillati</taxon>
        <taxon>Cyanobacteriota</taxon>
        <taxon>Cyanophyceae</taxon>
        <taxon>Oscillatoriophycideae</taxon>
        <taxon>Chroococcales</taxon>
        <taxon>Aphanothecaceae</taxon>
        <taxon>Crocosphaera</taxon>
        <taxon>Crocosphaera chwakensis</taxon>
    </lineage>
</organism>
<evidence type="ECO:0000313" key="1">
    <source>
        <dbReference type="EMBL" id="EAZ93289.1"/>
    </source>
</evidence>
<dbReference type="EMBL" id="AAXW01000002">
    <property type="protein sequence ID" value="EAZ93289.1"/>
    <property type="molecule type" value="Genomic_DNA"/>
</dbReference>
<evidence type="ECO:0000313" key="2">
    <source>
        <dbReference type="Proteomes" id="UP000003781"/>
    </source>
</evidence>
<accession>A3IHK7</accession>
<protein>
    <submittedName>
        <fullName evidence="1">Uncharacterized protein</fullName>
    </submittedName>
</protein>
<name>A3IHK7_9CHRO</name>
<gene>
    <name evidence="1" type="ORF">CY0110_15877</name>
</gene>
<proteinExistence type="predicted"/>
<keyword evidence="2" id="KW-1185">Reference proteome</keyword>
<dbReference type="Proteomes" id="UP000003781">
    <property type="component" value="Unassembled WGS sequence"/>
</dbReference>
<dbReference type="AlphaFoldDB" id="A3IHK7"/>
<sequence>MAAISRLRWVRTVSLSKRISLS</sequence>
<comment type="caution">
    <text evidence="1">The sequence shown here is derived from an EMBL/GenBank/DDBJ whole genome shotgun (WGS) entry which is preliminary data.</text>
</comment>
<reference evidence="1 2" key="1">
    <citation type="submission" date="2007-03" db="EMBL/GenBank/DDBJ databases">
        <authorList>
            <person name="Stal L."/>
            <person name="Ferriera S."/>
            <person name="Johnson J."/>
            <person name="Kravitz S."/>
            <person name="Beeson K."/>
            <person name="Sutton G."/>
            <person name="Rogers Y.-H."/>
            <person name="Friedman R."/>
            <person name="Frazier M."/>
            <person name="Venter J.C."/>
        </authorList>
    </citation>
    <scope>NUCLEOTIDE SEQUENCE [LARGE SCALE GENOMIC DNA]</scope>
    <source>
        <strain evidence="1 2">CCY0110</strain>
    </source>
</reference>